<accession>A0AB36JSX8</accession>
<proteinExistence type="predicted"/>
<dbReference type="Proteomes" id="UP000189021">
    <property type="component" value="Unassembled WGS sequence"/>
</dbReference>
<dbReference type="AlphaFoldDB" id="A0AB36JSX8"/>
<name>A0AB36JSX8_9GAMM</name>
<evidence type="ECO:0000313" key="2">
    <source>
        <dbReference type="Proteomes" id="UP000189021"/>
    </source>
</evidence>
<evidence type="ECO:0000313" key="1">
    <source>
        <dbReference type="EMBL" id="OOE33644.1"/>
    </source>
</evidence>
<dbReference type="RefSeq" id="WP_235607623.1">
    <property type="nucleotide sequence ID" value="NZ_MUEK01000086.1"/>
</dbReference>
<feature type="non-terminal residue" evidence="1">
    <location>
        <position position="1"/>
    </location>
</feature>
<reference evidence="1 2" key="1">
    <citation type="journal article" date="2017" name="Genome Announc.">
        <title>Draft Genome Sequences of Salinivibrio proteolyticus, Salinivibrio sharmensis, Salinivibrio siamensis, Salinivibrio costicola subsp. alcaliphilus, Salinivibrio costicola subsp. vallismortis, and 29 New Isolates Belonging to the Genus Salinivibrio.</title>
        <authorList>
            <person name="Lopez-Hermoso C."/>
            <person name="de la Haba R.R."/>
            <person name="Sanchez-Porro C."/>
            <person name="Bayliss S.C."/>
            <person name="Feil E.J."/>
            <person name="Ventosa A."/>
        </authorList>
    </citation>
    <scope>NUCLEOTIDE SEQUENCE [LARGE SCALE GENOMIC DNA]</scope>
    <source>
        <strain evidence="1 2">AL184</strain>
    </source>
</reference>
<gene>
    <name evidence="1" type="ORF">BZG00_15990</name>
</gene>
<evidence type="ECO:0008006" key="3">
    <source>
        <dbReference type="Google" id="ProtNLM"/>
    </source>
</evidence>
<keyword evidence="2" id="KW-1185">Reference proteome</keyword>
<dbReference type="EMBL" id="MUEK01000086">
    <property type="protein sequence ID" value="OOE33644.1"/>
    <property type="molecule type" value="Genomic_DNA"/>
</dbReference>
<organism evidence="1 2">
    <name type="scientific">Salinivibrio kushneri</name>
    <dbReference type="NCBI Taxonomy" id="1908198"/>
    <lineage>
        <taxon>Bacteria</taxon>
        <taxon>Pseudomonadati</taxon>
        <taxon>Pseudomonadota</taxon>
        <taxon>Gammaproteobacteria</taxon>
        <taxon>Vibrionales</taxon>
        <taxon>Vibrionaceae</taxon>
        <taxon>Salinivibrio</taxon>
    </lineage>
</organism>
<sequence length="122" mass="13940">VRQNGETKRTGLVRKGFRDSGNTQFGYDMDALHQYEEAVKLNLTKSMDKIRQDYPEMKTTSDSYDNVSVGIYDWHYENKNEVFTTGNNINDSRGRAISSCLKKVANPISSKDFRAALVITYD</sequence>
<comment type="caution">
    <text evidence="1">The sequence shown here is derived from an EMBL/GenBank/DDBJ whole genome shotgun (WGS) entry which is preliminary data.</text>
</comment>
<protein>
    <recommendedName>
        <fullName evidence="3">Hemolysin</fullName>
    </recommendedName>
</protein>